<dbReference type="Pfam" id="PF04909">
    <property type="entry name" value="Amidohydro_2"/>
    <property type="match status" value="1"/>
</dbReference>
<accession>A0A5S9NIC5</accession>
<dbReference type="PANTHER" id="PTHR21240:SF30">
    <property type="entry name" value="AMIDOHYDROLASE-RELATED DOMAIN-CONTAINING PROTEIN-RELATED"/>
    <property type="match status" value="1"/>
</dbReference>
<protein>
    <recommendedName>
        <fullName evidence="2">Amidohydrolase-related domain-containing protein</fullName>
    </recommendedName>
</protein>
<evidence type="ECO:0000313" key="4">
    <source>
        <dbReference type="Proteomes" id="UP000433050"/>
    </source>
</evidence>
<keyword evidence="1" id="KW-0456">Lyase</keyword>
<dbReference type="RefSeq" id="WP_159598211.1">
    <property type="nucleotide sequence ID" value="NZ_CACSAS010000001.1"/>
</dbReference>
<dbReference type="EMBL" id="CACSAS010000001">
    <property type="protein sequence ID" value="CAA0090341.1"/>
    <property type="molecule type" value="Genomic_DNA"/>
</dbReference>
<reference evidence="3 4" key="1">
    <citation type="submission" date="2019-12" db="EMBL/GenBank/DDBJ databases">
        <authorList>
            <person name="Reyes-Prieto M."/>
        </authorList>
    </citation>
    <scope>NUCLEOTIDE SEQUENCE [LARGE SCALE GENOMIC DNA]</scope>
    <source>
        <strain evidence="3">HF14-78462</strain>
    </source>
</reference>
<evidence type="ECO:0000259" key="2">
    <source>
        <dbReference type="Pfam" id="PF04909"/>
    </source>
</evidence>
<proteinExistence type="predicted"/>
<dbReference type="SUPFAM" id="SSF51556">
    <property type="entry name" value="Metallo-dependent hydrolases"/>
    <property type="match status" value="1"/>
</dbReference>
<keyword evidence="4" id="KW-1185">Reference proteome</keyword>
<name>A0A5S9NIC5_9HYPH</name>
<dbReference type="GO" id="GO:0016831">
    <property type="term" value="F:carboxy-lyase activity"/>
    <property type="evidence" value="ECO:0007669"/>
    <property type="project" value="InterPro"/>
</dbReference>
<dbReference type="AlphaFoldDB" id="A0A5S9NIC5"/>
<dbReference type="Proteomes" id="UP000433050">
    <property type="component" value="Unassembled WGS sequence"/>
</dbReference>
<dbReference type="GO" id="GO:0005829">
    <property type="term" value="C:cytosol"/>
    <property type="evidence" value="ECO:0007669"/>
    <property type="project" value="TreeGrafter"/>
</dbReference>
<dbReference type="Gene3D" id="3.20.20.140">
    <property type="entry name" value="Metal-dependent hydrolases"/>
    <property type="match status" value="1"/>
</dbReference>
<dbReference type="GO" id="GO:0016787">
    <property type="term" value="F:hydrolase activity"/>
    <property type="evidence" value="ECO:0007669"/>
    <property type="project" value="InterPro"/>
</dbReference>
<dbReference type="InterPro" id="IPR032466">
    <property type="entry name" value="Metal_Hydrolase"/>
</dbReference>
<sequence length="317" mass="35069">MRKIALEEHFTTPELAGNYVARPTQSDALFADIERRLADFDELRLEMMDRAEIDLMVLSVTTPGVQGVRDTGEAIRLARGANDFLAREVQKRPSRYAGFAHLAMQDAEAAATELERAVRELGFRGALINGQTNGHYLDEDQYAPFWERVQELDVPVYLHPGNMADSPAMFAHRPELGGPIWAWTAETAAHALRLVFGGTFTRFPGAKVILGHMGETLPFLLWRLDSRREFDLGEKLAPDALPSAIIKRNIAVTTSGVCDAAPLVAALQALGDDNVMFSVDYPYEDPQLASKLIETAPISEERRAKVCHGNAERLLGL</sequence>
<evidence type="ECO:0000313" key="3">
    <source>
        <dbReference type="EMBL" id="CAA0090341.1"/>
    </source>
</evidence>
<dbReference type="InterPro" id="IPR006680">
    <property type="entry name" value="Amidohydro-rel"/>
</dbReference>
<gene>
    <name evidence="3" type="ORF">STARVERO_01151</name>
</gene>
<evidence type="ECO:0000256" key="1">
    <source>
        <dbReference type="ARBA" id="ARBA00023239"/>
    </source>
</evidence>
<dbReference type="GO" id="GO:0019748">
    <property type="term" value="P:secondary metabolic process"/>
    <property type="evidence" value="ECO:0007669"/>
    <property type="project" value="TreeGrafter"/>
</dbReference>
<dbReference type="InterPro" id="IPR032465">
    <property type="entry name" value="ACMSD"/>
</dbReference>
<feature type="domain" description="Amidohydrolase-related" evidence="2">
    <location>
        <begin position="39"/>
        <end position="317"/>
    </location>
</feature>
<dbReference type="PANTHER" id="PTHR21240">
    <property type="entry name" value="2-AMINO-3-CARBOXYLMUCONATE-6-SEMIALDEHYDE DECARBOXYLASE"/>
    <property type="match status" value="1"/>
</dbReference>
<organism evidence="3 4">
    <name type="scientific">Starkeya nomas</name>
    <dbReference type="NCBI Taxonomy" id="2666134"/>
    <lineage>
        <taxon>Bacteria</taxon>
        <taxon>Pseudomonadati</taxon>
        <taxon>Pseudomonadota</taxon>
        <taxon>Alphaproteobacteria</taxon>
        <taxon>Hyphomicrobiales</taxon>
        <taxon>Xanthobacteraceae</taxon>
        <taxon>Starkeya</taxon>
    </lineage>
</organism>